<accession>A0A8S3A8E4</accession>
<dbReference type="GO" id="GO:0005524">
    <property type="term" value="F:ATP binding"/>
    <property type="evidence" value="ECO:0007669"/>
    <property type="project" value="UniProtKB-KW"/>
</dbReference>
<dbReference type="GO" id="GO:0004823">
    <property type="term" value="F:leucine-tRNA ligase activity"/>
    <property type="evidence" value="ECO:0007669"/>
    <property type="project" value="InterPro"/>
</dbReference>
<dbReference type="Gene3D" id="3.90.740.10">
    <property type="entry name" value="Valyl/Leucyl/Isoleucyl-tRNA synthetase, editing domain"/>
    <property type="match status" value="1"/>
</dbReference>
<dbReference type="SUPFAM" id="SSF50677">
    <property type="entry name" value="ValRS/IleRS/LeuRS editing domain"/>
    <property type="match status" value="1"/>
</dbReference>
<evidence type="ECO:0000313" key="7">
    <source>
        <dbReference type="EMBL" id="CAF4699185.1"/>
    </source>
</evidence>
<dbReference type="PANTHER" id="PTHR45794">
    <property type="entry name" value="LEUCYL-TRNA SYNTHETASE"/>
    <property type="match status" value="1"/>
</dbReference>
<comment type="caution">
    <text evidence="7">The sequence shown here is derived from an EMBL/GenBank/DDBJ whole genome shotgun (WGS) entry which is preliminary data.</text>
</comment>
<feature type="non-terminal residue" evidence="7">
    <location>
        <position position="56"/>
    </location>
</feature>
<evidence type="ECO:0000256" key="2">
    <source>
        <dbReference type="ARBA" id="ARBA00022598"/>
    </source>
</evidence>
<sequence length="56" mass="6300">MMTIKEDKGTGVVTSVPSDSPDDYVALMDIKNKVNLREKYNIEESMVLPYDPVPII</sequence>
<dbReference type="EMBL" id="CAJOBI010125506">
    <property type="protein sequence ID" value="CAF4699185.1"/>
    <property type="molecule type" value="Genomic_DNA"/>
</dbReference>
<dbReference type="AlphaFoldDB" id="A0A8S3A8E4"/>
<keyword evidence="2" id="KW-0436">Ligase</keyword>
<name>A0A8S3A8E4_9BILA</name>
<organism evidence="7 8">
    <name type="scientific">Rotaria magnacalcarata</name>
    <dbReference type="NCBI Taxonomy" id="392030"/>
    <lineage>
        <taxon>Eukaryota</taxon>
        <taxon>Metazoa</taxon>
        <taxon>Spiralia</taxon>
        <taxon>Gnathifera</taxon>
        <taxon>Rotifera</taxon>
        <taxon>Eurotatoria</taxon>
        <taxon>Bdelloidea</taxon>
        <taxon>Philodinida</taxon>
        <taxon>Philodinidae</taxon>
        <taxon>Rotaria</taxon>
    </lineage>
</organism>
<reference evidence="7" key="1">
    <citation type="submission" date="2021-02" db="EMBL/GenBank/DDBJ databases">
        <authorList>
            <person name="Nowell W R."/>
        </authorList>
    </citation>
    <scope>NUCLEOTIDE SEQUENCE</scope>
</reference>
<evidence type="ECO:0000313" key="8">
    <source>
        <dbReference type="Proteomes" id="UP000676336"/>
    </source>
</evidence>
<protein>
    <recommendedName>
        <fullName evidence="9">Leucyl-tRNA synthetase</fullName>
    </recommendedName>
</protein>
<keyword evidence="4" id="KW-0067">ATP-binding</keyword>
<evidence type="ECO:0000256" key="4">
    <source>
        <dbReference type="ARBA" id="ARBA00022840"/>
    </source>
</evidence>
<keyword evidence="6" id="KW-0030">Aminoacyl-tRNA synthetase</keyword>
<gene>
    <name evidence="7" type="ORF">SMN809_LOCUS42984</name>
</gene>
<dbReference type="PANTHER" id="PTHR45794:SF1">
    <property type="entry name" value="LEUCINE--TRNA LIGASE, CYTOPLASMIC"/>
    <property type="match status" value="1"/>
</dbReference>
<dbReference type="InterPro" id="IPR004493">
    <property type="entry name" value="Leu-tRNA-synth_Ia_arc/euk"/>
</dbReference>
<dbReference type="Proteomes" id="UP000676336">
    <property type="component" value="Unassembled WGS sequence"/>
</dbReference>
<dbReference type="GO" id="GO:0002161">
    <property type="term" value="F:aminoacyl-tRNA deacylase activity"/>
    <property type="evidence" value="ECO:0007669"/>
    <property type="project" value="InterPro"/>
</dbReference>
<evidence type="ECO:0000256" key="3">
    <source>
        <dbReference type="ARBA" id="ARBA00022741"/>
    </source>
</evidence>
<evidence type="ECO:0000256" key="1">
    <source>
        <dbReference type="ARBA" id="ARBA00005594"/>
    </source>
</evidence>
<keyword evidence="5" id="KW-0648">Protein biosynthesis</keyword>
<comment type="similarity">
    <text evidence="1">Belongs to the class-I aminoacyl-tRNA synthetase family.</text>
</comment>
<evidence type="ECO:0000256" key="5">
    <source>
        <dbReference type="ARBA" id="ARBA00022917"/>
    </source>
</evidence>
<keyword evidence="3" id="KW-0547">Nucleotide-binding</keyword>
<dbReference type="GO" id="GO:0006429">
    <property type="term" value="P:leucyl-tRNA aminoacylation"/>
    <property type="evidence" value="ECO:0007669"/>
    <property type="project" value="InterPro"/>
</dbReference>
<evidence type="ECO:0008006" key="9">
    <source>
        <dbReference type="Google" id="ProtNLM"/>
    </source>
</evidence>
<dbReference type="InterPro" id="IPR009008">
    <property type="entry name" value="Val/Leu/Ile-tRNA-synth_edit"/>
</dbReference>
<proteinExistence type="inferred from homology"/>
<evidence type="ECO:0000256" key="6">
    <source>
        <dbReference type="ARBA" id="ARBA00023146"/>
    </source>
</evidence>